<dbReference type="AlphaFoldDB" id="A0A292PJD2"/>
<name>A0A292PJD2_9PEZI</name>
<evidence type="ECO:0000313" key="3">
    <source>
        <dbReference type="EMBL" id="CUS07639.1"/>
    </source>
</evidence>
<feature type="region of interest" description="Disordered" evidence="1">
    <location>
        <begin position="65"/>
        <end position="91"/>
    </location>
</feature>
<reference evidence="3" key="1">
    <citation type="submission" date="2015-10" db="EMBL/GenBank/DDBJ databases">
        <authorList>
            <person name="Regsiter A."/>
            <person name="william w."/>
        </authorList>
    </citation>
    <scope>NUCLEOTIDE SEQUENCE</scope>
    <source>
        <strain evidence="3">Montdore</strain>
    </source>
</reference>
<evidence type="ECO:0000259" key="2">
    <source>
        <dbReference type="PROSITE" id="PS50090"/>
    </source>
</evidence>
<sequence length="235" mass="25276">MDERDLQALVDGVEVGASACKRESGRVDGGVGQRINGDGGGGGDCKGSDGRGLLALVAESGPLPAEAVTKKRKPRARTNNPKGGWTQPEDDIILDGRKKNKSWQEITNAVNFLKDGGKARTLTAVRLRYQKVLKDRTVELTPEQLEHLRQAKREVEGSEKFRFVAERFKELSKIELSRAICQKILRAEKCELAPAAKSDPEPDPSSSSTTTAATSSSPSFAIHTTTTATATATTT</sequence>
<dbReference type="Proteomes" id="UP001412239">
    <property type="component" value="Unassembled WGS sequence"/>
</dbReference>
<organism evidence="3 4">
    <name type="scientific">Tuber aestivum</name>
    <name type="common">summer truffle</name>
    <dbReference type="NCBI Taxonomy" id="59557"/>
    <lineage>
        <taxon>Eukaryota</taxon>
        <taxon>Fungi</taxon>
        <taxon>Dikarya</taxon>
        <taxon>Ascomycota</taxon>
        <taxon>Pezizomycotina</taxon>
        <taxon>Pezizomycetes</taxon>
        <taxon>Pezizales</taxon>
        <taxon>Tuberaceae</taxon>
        <taxon>Tuber</taxon>
    </lineage>
</organism>
<feature type="compositionally biased region" description="Gly residues" evidence="1">
    <location>
        <begin position="27"/>
        <end position="45"/>
    </location>
</feature>
<dbReference type="PROSITE" id="PS50090">
    <property type="entry name" value="MYB_LIKE"/>
    <property type="match status" value="1"/>
</dbReference>
<feature type="region of interest" description="Disordered" evidence="1">
    <location>
        <begin position="192"/>
        <end position="235"/>
    </location>
</feature>
<evidence type="ECO:0000256" key="1">
    <source>
        <dbReference type="SAM" id="MobiDB-lite"/>
    </source>
</evidence>
<gene>
    <name evidence="3" type="ORF">GSTUAT00008259001</name>
</gene>
<feature type="compositionally biased region" description="Low complexity" evidence="1">
    <location>
        <begin position="204"/>
        <end position="235"/>
    </location>
</feature>
<dbReference type="Gene3D" id="1.10.10.60">
    <property type="entry name" value="Homeodomain-like"/>
    <property type="match status" value="1"/>
</dbReference>
<dbReference type="SUPFAM" id="SSF46689">
    <property type="entry name" value="Homeodomain-like"/>
    <property type="match status" value="1"/>
</dbReference>
<feature type="domain" description="Myb-like" evidence="2">
    <location>
        <begin position="77"/>
        <end position="133"/>
    </location>
</feature>
<keyword evidence="4" id="KW-1185">Reference proteome</keyword>
<protein>
    <recommendedName>
        <fullName evidence="2">Myb-like domain-containing protein</fullName>
    </recommendedName>
</protein>
<accession>A0A292PJD2</accession>
<dbReference type="InterPro" id="IPR001005">
    <property type="entry name" value="SANT/Myb"/>
</dbReference>
<feature type="region of interest" description="Disordered" evidence="1">
    <location>
        <begin position="23"/>
        <end position="46"/>
    </location>
</feature>
<dbReference type="EMBL" id="LN891187">
    <property type="protein sequence ID" value="CUS07639.1"/>
    <property type="molecule type" value="Genomic_DNA"/>
</dbReference>
<dbReference type="InterPro" id="IPR009057">
    <property type="entry name" value="Homeodomain-like_sf"/>
</dbReference>
<proteinExistence type="predicted"/>
<evidence type="ECO:0000313" key="4">
    <source>
        <dbReference type="Proteomes" id="UP001412239"/>
    </source>
</evidence>